<evidence type="ECO:0000313" key="1">
    <source>
        <dbReference type="EMBL" id="OWW19691.1"/>
    </source>
</evidence>
<dbReference type="EMBL" id="LSTO01000001">
    <property type="protein sequence ID" value="OWW19691.1"/>
    <property type="molecule type" value="Genomic_DNA"/>
</dbReference>
<dbReference type="Proteomes" id="UP000197535">
    <property type="component" value="Unassembled WGS sequence"/>
</dbReference>
<accession>A0A254TAM1</accession>
<proteinExistence type="predicted"/>
<organism evidence="1 2">
    <name type="scientific">Noviherbaspirillum denitrificans</name>
    <dbReference type="NCBI Taxonomy" id="1968433"/>
    <lineage>
        <taxon>Bacteria</taxon>
        <taxon>Pseudomonadati</taxon>
        <taxon>Pseudomonadota</taxon>
        <taxon>Betaproteobacteria</taxon>
        <taxon>Burkholderiales</taxon>
        <taxon>Oxalobacteraceae</taxon>
        <taxon>Noviherbaspirillum</taxon>
    </lineage>
</organism>
<evidence type="ECO:0008006" key="3">
    <source>
        <dbReference type="Google" id="ProtNLM"/>
    </source>
</evidence>
<sequence>MVLIAGCASAKPEGAQSKRSGSERQLNMTWAGKPLKDLLAVYGEPTQVMEYPNSRSTTVVVYRDHAKLPASCAHAFTINNNGEPTIVNYFCR</sequence>
<evidence type="ECO:0000313" key="2">
    <source>
        <dbReference type="Proteomes" id="UP000197535"/>
    </source>
</evidence>
<dbReference type="AlphaFoldDB" id="A0A254TAM1"/>
<protein>
    <recommendedName>
        <fullName evidence="3">Lipoprotein SmpA/OmlA domain-containing protein</fullName>
    </recommendedName>
</protein>
<reference evidence="1 2" key="1">
    <citation type="submission" date="2016-02" db="EMBL/GenBank/DDBJ databases">
        <authorList>
            <person name="Wen L."/>
            <person name="He K."/>
            <person name="Yang H."/>
        </authorList>
    </citation>
    <scope>NUCLEOTIDE SEQUENCE [LARGE SCALE GENOMIC DNA]</scope>
    <source>
        <strain evidence="1 2">TSA40</strain>
    </source>
</reference>
<name>A0A254TAM1_9BURK</name>
<gene>
    <name evidence="1" type="ORF">AYR66_09450</name>
</gene>
<comment type="caution">
    <text evidence="1">The sequence shown here is derived from an EMBL/GenBank/DDBJ whole genome shotgun (WGS) entry which is preliminary data.</text>
</comment>
<keyword evidence="2" id="KW-1185">Reference proteome</keyword>